<feature type="compositionally biased region" description="Polar residues" evidence="1">
    <location>
        <begin position="1157"/>
        <end position="1167"/>
    </location>
</feature>
<dbReference type="Proteomes" id="UP001214415">
    <property type="component" value="Chromosome 3"/>
</dbReference>
<feature type="compositionally biased region" description="Polar residues" evidence="1">
    <location>
        <begin position="942"/>
        <end position="954"/>
    </location>
</feature>
<name>A0AAF0EE51_9BASI</name>
<feature type="compositionally biased region" description="Pro residues" evidence="1">
    <location>
        <begin position="1374"/>
        <end position="1383"/>
    </location>
</feature>
<gene>
    <name evidence="3" type="ORF">MEQU1_001465</name>
</gene>
<dbReference type="EMBL" id="CP119902">
    <property type="protein sequence ID" value="WFD22788.1"/>
    <property type="molecule type" value="Genomic_DNA"/>
</dbReference>
<feature type="compositionally biased region" description="Low complexity" evidence="1">
    <location>
        <begin position="1137"/>
        <end position="1155"/>
    </location>
</feature>
<feature type="region of interest" description="Disordered" evidence="1">
    <location>
        <begin position="312"/>
        <end position="332"/>
    </location>
</feature>
<evidence type="ECO:0000256" key="1">
    <source>
        <dbReference type="SAM" id="MobiDB-lite"/>
    </source>
</evidence>
<proteinExistence type="predicted"/>
<evidence type="ECO:0000313" key="3">
    <source>
        <dbReference type="EMBL" id="WFD22788.1"/>
    </source>
</evidence>
<feature type="compositionally biased region" description="Basic and acidic residues" evidence="1">
    <location>
        <begin position="1197"/>
        <end position="1206"/>
    </location>
</feature>
<dbReference type="Gene3D" id="2.30.29.30">
    <property type="entry name" value="Pleckstrin-homology domain (PH domain)/Phosphotyrosine-binding domain (PTB)"/>
    <property type="match status" value="1"/>
</dbReference>
<feature type="domain" description="Skg3/CAF120-like PH-like" evidence="2">
    <location>
        <begin position="249"/>
        <end position="453"/>
    </location>
</feature>
<feature type="compositionally biased region" description="Low complexity" evidence="1">
    <location>
        <begin position="843"/>
        <end position="852"/>
    </location>
</feature>
<feature type="region of interest" description="Disordered" evidence="1">
    <location>
        <begin position="1054"/>
        <end position="1268"/>
    </location>
</feature>
<organism evidence="3 4">
    <name type="scientific">Malassezia equina</name>
    <dbReference type="NCBI Taxonomy" id="1381935"/>
    <lineage>
        <taxon>Eukaryota</taxon>
        <taxon>Fungi</taxon>
        <taxon>Dikarya</taxon>
        <taxon>Basidiomycota</taxon>
        <taxon>Ustilaginomycotina</taxon>
        <taxon>Malasseziomycetes</taxon>
        <taxon>Malasseziales</taxon>
        <taxon>Malasseziaceae</taxon>
        <taxon>Malassezia</taxon>
    </lineage>
</organism>
<feature type="region of interest" description="Disordered" evidence="1">
    <location>
        <begin position="825"/>
        <end position="1023"/>
    </location>
</feature>
<dbReference type="InterPro" id="IPR011993">
    <property type="entry name" value="PH-like_dom_sf"/>
</dbReference>
<keyword evidence="4" id="KW-1185">Reference proteome</keyword>
<feature type="compositionally biased region" description="Basic and acidic residues" evidence="1">
    <location>
        <begin position="1232"/>
        <end position="1246"/>
    </location>
</feature>
<feature type="compositionally biased region" description="Polar residues" evidence="1">
    <location>
        <begin position="789"/>
        <end position="802"/>
    </location>
</feature>
<evidence type="ECO:0000259" key="2">
    <source>
        <dbReference type="Pfam" id="PF25381"/>
    </source>
</evidence>
<feature type="region of interest" description="Disordered" evidence="1">
    <location>
        <begin position="719"/>
        <end position="802"/>
    </location>
</feature>
<dbReference type="InterPro" id="IPR058155">
    <property type="entry name" value="Skg3/CAF120-like_PH"/>
</dbReference>
<sequence>MSARPLSAFQPLDGVNTMRPQSHLFHAPPRLSMPVSSSNAQVTFKSIDLRNALQLHEAQGRKLYMEGYLLIRHALGVDGQPDHRSDHFSSWTECFVQLSGTVLSFWEASALDQATAEGTEVAPTFMNITDALVDYIGMHVDAPFSDPGKRRTLYHVFAINSAGSNRVMFCFPLPPPCDPTKVDQRLSPKNEHHPEHKPVVQWLELGNRYLQSWINAMRLASWERLRLDEIYTGALIRARLSAVKGFEASDVSEIMVRSPLNKGRYESWVRARFMGSTEWRHCWMVLQNNWTEDNSSSGLRRFLRLGGAGDRSSRLLSHSDPGAHTGPPTPPPGVLASPAVAHFYDSKRSRQPFASLWHVQHVYAIYPSRPDLVEESVLFKAEGCLSQSHTVSATHRPRTSGWVMFMPDMAATQGKVANAEMMKSIIAFMDAFRLYGRPDNFVWDPRNPVSPFFAYPIGQYKHHLFMDRALTEYLDISVEDHLQSRQMLHDVMAARMRGENTAMLSPLPSIPRHHGIASKSEPDVPSDVVSNETQKHNLHAPTEAEMDLNFDPMTSKEAPPASEAPTEIHDTWLAPTGNRAQAEDRVAETYTTMPDESAAVPFISRDEQAPATTSPDAPMVPRVVSVGPPGGASTLATAADSAPASSKRHTLTAGAFQSLIRSPPAPEAVSSQPGTNAAFDQAYREYDAPDRTPMSASDDEAYFSRKLAATHVLQATYVGSSSPADANGAPPTHPTPSAEPGSAAADDHESASTSYPTNHRHDQIYAWPVPPSTEGTELSPIQEVPSSPLPRTSSARPLPQPQDQMALSSDAFASNRPPIQVKVVSKPALRSSSGSRPLPIPGQTQAPPTAAPVSWPEIQPQPVDARASQPRSRPTISMTQVSPESNGSTPSPAIPSSLSFLAPSVPSQPASATLPESRSVPVLPSTDPASSMQDPNAARAVSGSTDAGTESHLVSQYLDEDVSSHMAPLSIQPPAPAPSSSTVTALRPAPKASEPEPTPAPPSEPQDDETWLYGAPDMEFPTEPLELHDPIKAEQEAAQAAAAVSEEPLAYPSSFGRKAKHTHRASQPIFQGSSRPGRAPDVAPVSSHDWADCDDEEVLEDGMSSSPRALPTSMSDMGASQLSPSPPAAPSLHGARMSSYGTMSSMSTPSASAMSFRSKNTSSTSLGRPTLVKFNEPSSSSQNPYMPHGLLASSPQDKTRTREQMARESGQTLVNVPSKPPPPQAGLMGAIHSRERRAGQAERETSATRPVSMSASRSSQSPSVPNMSRSVSQQQMMMNMYYWQQQQMMMMMGIMPPGMPGMSRESMMAQQQAMQAAQQAYFQAYAQHANVPMMPFPVTPDMYGMSPRDSAAWTNRMSDPGATPQGRFDSPPRTSQPPGPSRS</sequence>
<feature type="region of interest" description="Disordered" evidence="1">
    <location>
        <begin position="1347"/>
        <end position="1383"/>
    </location>
</feature>
<feature type="compositionally biased region" description="Polar residues" evidence="1">
    <location>
        <begin position="1103"/>
        <end position="1115"/>
    </location>
</feature>
<reference evidence="3" key="1">
    <citation type="submission" date="2023-03" db="EMBL/GenBank/DDBJ databases">
        <title>Mating type loci evolution in Malassezia.</title>
        <authorList>
            <person name="Coelho M.A."/>
        </authorList>
    </citation>
    <scope>NUCLEOTIDE SEQUENCE</scope>
    <source>
        <strain evidence="3">CBS 12830</strain>
    </source>
</reference>
<feature type="compositionally biased region" description="Polar residues" evidence="1">
    <location>
        <begin position="869"/>
        <end position="916"/>
    </location>
</feature>
<dbReference type="Pfam" id="PF25381">
    <property type="entry name" value="PH_26"/>
    <property type="match status" value="1"/>
</dbReference>
<feature type="compositionally biased region" description="Low complexity" evidence="1">
    <location>
        <begin position="1249"/>
        <end position="1268"/>
    </location>
</feature>
<protein>
    <recommendedName>
        <fullName evidence="2">Skg3/CAF120-like PH-like domain-containing protein</fullName>
    </recommendedName>
</protein>
<evidence type="ECO:0000313" key="4">
    <source>
        <dbReference type="Proteomes" id="UP001214415"/>
    </source>
</evidence>
<feature type="region of interest" description="Disordered" evidence="1">
    <location>
        <begin position="509"/>
        <end position="543"/>
    </location>
</feature>
<accession>A0AAF0EE51</accession>